<proteinExistence type="predicted"/>
<protein>
    <submittedName>
        <fullName evidence="2">Uncharacterized protein</fullName>
    </submittedName>
</protein>
<sequence length="97" mass="9928">MLELAGIKKYSWTEQEESDLAGTGSAKVILGTPSPIVRPPVTKPTAHPTLLHSGEHGKPGQPGPTGKPGLVGAPGIPGPMENGQLPSVPQLCSNFSV</sequence>
<accession>A0AAE9JPG6</accession>
<feature type="compositionally biased region" description="Polar residues" evidence="1">
    <location>
        <begin position="84"/>
        <end position="97"/>
    </location>
</feature>
<evidence type="ECO:0000256" key="1">
    <source>
        <dbReference type="SAM" id="MobiDB-lite"/>
    </source>
</evidence>
<evidence type="ECO:0000313" key="3">
    <source>
        <dbReference type="Proteomes" id="UP000829354"/>
    </source>
</evidence>
<keyword evidence="3" id="KW-1185">Reference proteome</keyword>
<dbReference type="EMBL" id="CP092624">
    <property type="protein sequence ID" value="UMM38488.1"/>
    <property type="molecule type" value="Genomic_DNA"/>
</dbReference>
<name>A0AAE9JPG6_CAEBR</name>
<organism evidence="2 3">
    <name type="scientific">Caenorhabditis briggsae</name>
    <dbReference type="NCBI Taxonomy" id="6238"/>
    <lineage>
        <taxon>Eukaryota</taxon>
        <taxon>Metazoa</taxon>
        <taxon>Ecdysozoa</taxon>
        <taxon>Nematoda</taxon>
        <taxon>Chromadorea</taxon>
        <taxon>Rhabditida</taxon>
        <taxon>Rhabditina</taxon>
        <taxon>Rhabditomorpha</taxon>
        <taxon>Rhabditoidea</taxon>
        <taxon>Rhabditidae</taxon>
        <taxon>Peloderinae</taxon>
        <taxon>Caenorhabditis</taxon>
    </lineage>
</organism>
<dbReference type="Proteomes" id="UP000829354">
    <property type="component" value="Chromosome V"/>
</dbReference>
<reference evidence="2 3" key="1">
    <citation type="submission" date="2022-04" db="EMBL/GenBank/DDBJ databases">
        <title>Chromosome-level reference genomes for two strains of Caenorhabditis briggsae: an improved platform for comparative genomics.</title>
        <authorList>
            <person name="Stevens L."/>
            <person name="Andersen E."/>
        </authorList>
    </citation>
    <scope>NUCLEOTIDE SEQUENCE [LARGE SCALE GENOMIC DNA]</scope>
    <source>
        <strain evidence="2">VX34</strain>
        <tissue evidence="2">Whole-organism</tissue>
    </source>
</reference>
<evidence type="ECO:0000313" key="2">
    <source>
        <dbReference type="EMBL" id="UMM38488.1"/>
    </source>
</evidence>
<feature type="region of interest" description="Disordered" evidence="1">
    <location>
        <begin position="16"/>
        <end position="97"/>
    </location>
</feature>
<gene>
    <name evidence="2" type="ORF">L5515_009882</name>
</gene>
<dbReference type="AlphaFoldDB" id="A0AAE9JPG6"/>